<evidence type="ECO:0000313" key="2">
    <source>
        <dbReference type="Proteomes" id="UP000009138"/>
    </source>
</evidence>
<dbReference type="EMBL" id="CH476733">
    <property type="protein sequence ID" value="EIE78224.1"/>
    <property type="molecule type" value="Genomic_DNA"/>
</dbReference>
<dbReference type="VEuPathDB" id="FungiDB:RO3G_02928"/>
<organism evidence="1 2">
    <name type="scientific">Rhizopus delemar (strain RA 99-880 / ATCC MYA-4621 / FGSC 9543 / NRRL 43880)</name>
    <name type="common">Mucormycosis agent</name>
    <name type="synonym">Rhizopus arrhizus var. delemar</name>
    <dbReference type="NCBI Taxonomy" id="246409"/>
    <lineage>
        <taxon>Eukaryota</taxon>
        <taxon>Fungi</taxon>
        <taxon>Fungi incertae sedis</taxon>
        <taxon>Mucoromycota</taxon>
        <taxon>Mucoromycotina</taxon>
        <taxon>Mucoromycetes</taxon>
        <taxon>Mucorales</taxon>
        <taxon>Mucorineae</taxon>
        <taxon>Rhizopodaceae</taxon>
        <taxon>Rhizopus</taxon>
    </lineage>
</organism>
<accession>I1BPU4</accession>
<name>I1BPU4_RHIO9</name>
<reference evidence="1 2" key="1">
    <citation type="journal article" date="2009" name="PLoS Genet.">
        <title>Genomic analysis of the basal lineage fungus Rhizopus oryzae reveals a whole-genome duplication.</title>
        <authorList>
            <person name="Ma L.-J."/>
            <person name="Ibrahim A.S."/>
            <person name="Skory C."/>
            <person name="Grabherr M.G."/>
            <person name="Burger G."/>
            <person name="Butler M."/>
            <person name="Elias M."/>
            <person name="Idnurm A."/>
            <person name="Lang B.F."/>
            <person name="Sone T."/>
            <person name="Abe A."/>
            <person name="Calvo S.E."/>
            <person name="Corrochano L.M."/>
            <person name="Engels R."/>
            <person name="Fu J."/>
            <person name="Hansberg W."/>
            <person name="Kim J.-M."/>
            <person name="Kodira C.D."/>
            <person name="Koehrsen M.J."/>
            <person name="Liu B."/>
            <person name="Miranda-Saavedra D."/>
            <person name="O'Leary S."/>
            <person name="Ortiz-Castellanos L."/>
            <person name="Poulter R."/>
            <person name="Rodriguez-Romero J."/>
            <person name="Ruiz-Herrera J."/>
            <person name="Shen Y.-Q."/>
            <person name="Zeng Q."/>
            <person name="Galagan J."/>
            <person name="Birren B.W."/>
            <person name="Cuomo C.A."/>
            <person name="Wickes B.L."/>
        </authorList>
    </citation>
    <scope>NUCLEOTIDE SEQUENCE [LARGE SCALE GENOMIC DNA]</scope>
    <source>
        <strain evidence="2">RA 99-880 / ATCC MYA-4621 / FGSC 9543 / NRRL 43880</strain>
    </source>
</reference>
<gene>
    <name evidence="1" type="ORF">RO3G_02928</name>
</gene>
<protein>
    <submittedName>
        <fullName evidence="1">Uncharacterized protein</fullName>
    </submittedName>
</protein>
<proteinExistence type="predicted"/>
<dbReference type="InParanoid" id="I1BPU4"/>
<dbReference type="GeneID" id="93609900"/>
<dbReference type="Proteomes" id="UP000009138">
    <property type="component" value="Unassembled WGS sequence"/>
</dbReference>
<evidence type="ECO:0000313" key="1">
    <source>
        <dbReference type="EMBL" id="EIE78224.1"/>
    </source>
</evidence>
<keyword evidence="2" id="KW-1185">Reference proteome</keyword>
<sequence length="49" mass="5347">MDILDEKGDPHVIKNSGSSVIEEDQVETTTDVTMKTIPTCLIGGTEERL</sequence>
<dbReference type="AlphaFoldDB" id="I1BPU4"/>
<dbReference type="RefSeq" id="XP_067513620.1">
    <property type="nucleotide sequence ID" value="XM_067657519.1"/>
</dbReference>